<keyword evidence="7" id="KW-1015">Disulfide bond</keyword>
<keyword evidence="3 13" id="KW-0812">Transmembrane</keyword>
<dbReference type="SUPFAM" id="SSF81321">
    <property type="entry name" value="Family A G protein-coupled receptor-like"/>
    <property type="match status" value="1"/>
</dbReference>
<keyword evidence="2" id="KW-1003">Cell membrane</keyword>
<evidence type="ECO:0000313" key="15">
    <source>
        <dbReference type="Ensembl" id="ENSPCEP00000018137.1"/>
    </source>
</evidence>
<proteinExistence type="inferred from homology"/>
<dbReference type="InterPro" id="IPR000826">
    <property type="entry name" value="Formyl_rcpt-rel"/>
</dbReference>
<evidence type="ECO:0000256" key="9">
    <source>
        <dbReference type="ARBA" id="ARBA00023180"/>
    </source>
</evidence>
<dbReference type="GO" id="GO:0005886">
    <property type="term" value="C:plasma membrane"/>
    <property type="evidence" value="ECO:0007669"/>
    <property type="project" value="UniProtKB-SubCell"/>
</dbReference>
<feature type="transmembrane region" description="Helical" evidence="13">
    <location>
        <begin position="157"/>
        <end position="179"/>
    </location>
</feature>
<evidence type="ECO:0000256" key="4">
    <source>
        <dbReference type="ARBA" id="ARBA00022989"/>
    </source>
</evidence>
<dbReference type="PANTHER" id="PTHR24225:SF0">
    <property type="entry name" value="N-FORMYL PEPTIDE RECEPTOR 2"/>
    <property type="match status" value="1"/>
</dbReference>
<dbReference type="PRINTS" id="PR00526">
    <property type="entry name" value="FMETLEUPHER"/>
</dbReference>
<dbReference type="GO" id="GO:0004875">
    <property type="term" value="F:complement receptor activity"/>
    <property type="evidence" value="ECO:0007669"/>
    <property type="project" value="TreeGrafter"/>
</dbReference>
<evidence type="ECO:0000256" key="12">
    <source>
        <dbReference type="SAM" id="MobiDB-lite"/>
    </source>
</evidence>
<evidence type="ECO:0000259" key="14">
    <source>
        <dbReference type="PROSITE" id="PS50262"/>
    </source>
</evidence>
<evidence type="ECO:0000256" key="8">
    <source>
        <dbReference type="ARBA" id="ARBA00023170"/>
    </source>
</evidence>
<dbReference type="PROSITE" id="PS50262">
    <property type="entry name" value="G_PROTEIN_RECEP_F1_2"/>
    <property type="match status" value="1"/>
</dbReference>
<dbReference type="Proteomes" id="UP000694393">
    <property type="component" value="Unplaced"/>
</dbReference>
<feature type="transmembrane region" description="Helical" evidence="13">
    <location>
        <begin position="118"/>
        <end position="136"/>
    </location>
</feature>
<comment type="subcellular location">
    <subcellularLocation>
        <location evidence="1">Cell membrane</location>
        <topology evidence="1">Multi-pass membrane protein</topology>
    </subcellularLocation>
</comment>
<keyword evidence="4 13" id="KW-1133">Transmembrane helix</keyword>
<sequence>MTPFLQFLHMAENASFPYDYGEDYKDEPSLEAGASLQGAMHVVSMVIYSIAFVLGVTGNGLVIFIIGFRMKRTVNTIWFLNLAVADFIFTFFLPLGIAYVALGFHWPFGRALCKINTAVAFLNMFASVFLLTVISADHRCISVVCPVWAQNHRTPRLATLVALTVWVVALALCSPNIYFRHTAPSYHNKTIILPGGSTFAPLYLGTMGQRGTGTLAGYGGRVGRALSCSLGGHSRLPLGPPPSREGSGGVLESPTSPLS</sequence>
<evidence type="ECO:0000313" key="16">
    <source>
        <dbReference type="Proteomes" id="UP000694393"/>
    </source>
</evidence>
<reference evidence="15" key="2">
    <citation type="submission" date="2025-09" db="UniProtKB">
        <authorList>
            <consortium name="Ensembl"/>
        </authorList>
    </citation>
    <scope>IDENTIFICATION</scope>
</reference>
<evidence type="ECO:0000256" key="13">
    <source>
        <dbReference type="SAM" id="Phobius"/>
    </source>
</evidence>
<dbReference type="InterPro" id="IPR017452">
    <property type="entry name" value="GPCR_Rhodpsn_7TM"/>
</dbReference>
<comment type="similarity">
    <text evidence="11">Belongs to the chemokine-like receptor (CMKLR) family.</text>
</comment>
<keyword evidence="9" id="KW-0325">Glycoprotein</keyword>
<feature type="transmembrane region" description="Helical" evidence="13">
    <location>
        <begin position="45"/>
        <end position="66"/>
    </location>
</feature>
<feature type="transmembrane region" description="Helical" evidence="13">
    <location>
        <begin position="78"/>
        <end position="106"/>
    </location>
</feature>
<dbReference type="GO" id="GO:0006954">
    <property type="term" value="P:inflammatory response"/>
    <property type="evidence" value="ECO:0007669"/>
    <property type="project" value="TreeGrafter"/>
</dbReference>
<evidence type="ECO:0000256" key="3">
    <source>
        <dbReference type="ARBA" id="ARBA00022692"/>
    </source>
</evidence>
<dbReference type="Pfam" id="PF00001">
    <property type="entry name" value="7tm_1"/>
    <property type="match status" value="1"/>
</dbReference>
<dbReference type="Ensembl" id="ENSPCET00000018753.1">
    <property type="protein sequence ID" value="ENSPCEP00000018137.1"/>
    <property type="gene ID" value="ENSPCEG00000014166.1"/>
</dbReference>
<dbReference type="GO" id="GO:0004982">
    <property type="term" value="F:N-formyl peptide receptor activity"/>
    <property type="evidence" value="ECO:0007669"/>
    <property type="project" value="TreeGrafter"/>
</dbReference>
<keyword evidence="8" id="KW-0675">Receptor</keyword>
<feature type="region of interest" description="Disordered" evidence="12">
    <location>
        <begin position="234"/>
        <end position="259"/>
    </location>
</feature>
<evidence type="ECO:0000256" key="10">
    <source>
        <dbReference type="ARBA" id="ARBA00023224"/>
    </source>
</evidence>
<dbReference type="GO" id="GO:0007204">
    <property type="term" value="P:positive regulation of cytosolic calcium ion concentration"/>
    <property type="evidence" value="ECO:0007669"/>
    <property type="project" value="TreeGrafter"/>
</dbReference>
<dbReference type="Gene3D" id="1.20.1070.10">
    <property type="entry name" value="Rhodopsin 7-helix transmembrane proteins"/>
    <property type="match status" value="1"/>
</dbReference>
<protein>
    <recommendedName>
        <fullName evidence="14">G-protein coupled receptors family 1 profile domain-containing protein</fullName>
    </recommendedName>
</protein>
<dbReference type="AlphaFoldDB" id="A0A8C8SD04"/>
<dbReference type="PANTHER" id="PTHR24225">
    <property type="entry name" value="CHEMOTACTIC RECEPTOR"/>
    <property type="match status" value="1"/>
</dbReference>
<dbReference type="GO" id="GO:0007200">
    <property type="term" value="P:phospholipase C-activating G protein-coupled receptor signaling pathway"/>
    <property type="evidence" value="ECO:0007669"/>
    <property type="project" value="TreeGrafter"/>
</dbReference>
<accession>A0A8C8SD04</accession>
<evidence type="ECO:0000256" key="6">
    <source>
        <dbReference type="ARBA" id="ARBA00023136"/>
    </source>
</evidence>
<keyword evidence="10" id="KW-0807">Transducer</keyword>
<dbReference type="PRINTS" id="PR00237">
    <property type="entry name" value="GPCRRHODOPSN"/>
</dbReference>
<evidence type="ECO:0000256" key="5">
    <source>
        <dbReference type="ARBA" id="ARBA00023040"/>
    </source>
</evidence>
<evidence type="ECO:0000256" key="2">
    <source>
        <dbReference type="ARBA" id="ARBA00022475"/>
    </source>
</evidence>
<evidence type="ECO:0000256" key="1">
    <source>
        <dbReference type="ARBA" id="ARBA00004651"/>
    </source>
</evidence>
<keyword evidence="5" id="KW-0297">G-protein coupled receptor</keyword>
<name>A0A8C8SD04_9SAUR</name>
<evidence type="ECO:0000256" key="11">
    <source>
        <dbReference type="ARBA" id="ARBA00025736"/>
    </source>
</evidence>
<keyword evidence="6 13" id="KW-0472">Membrane</keyword>
<feature type="domain" description="G-protein coupled receptors family 1 profile" evidence="14">
    <location>
        <begin position="58"/>
        <end position="179"/>
    </location>
</feature>
<organism evidence="15 16">
    <name type="scientific">Pelusios castaneus</name>
    <name type="common">West African mud turtle</name>
    <dbReference type="NCBI Taxonomy" id="367368"/>
    <lineage>
        <taxon>Eukaryota</taxon>
        <taxon>Metazoa</taxon>
        <taxon>Chordata</taxon>
        <taxon>Craniata</taxon>
        <taxon>Vertebrata</taxon>
        <taxon>Euteleostomi</taxon>
        <taxon>Archelosauria</taxon>
        <taxon>Testudinata</taxon>
        <taxon>Testudines</taxon>
        <taxon>Pleurodira</taxon>
        <taxon>Pelomedusidae</taxon>
        <taxon>Pelusios</taxon>
    </lineage>
</organism>
<reference evidence="15" key="1">
    <citation type="submission" date="2025-08" db="UniProtKB">
        <authorList>
            <consortium name="Ensembl"/>
        </authorList>
    </citation>
    <scope>IDENTIFICATION</scope>
</reference>
<keyword evidence="16" id="KW-1185">Reference proteome</keyword>
<dbReference type="InterPro" id="IPR000276">
    <property type="entry name" value="GPCR_Rhodpsn"/>
</dbReference>
<evidence type="ECO:0000256" key="7">
    <source>
        <dbReference type="ARBA" id="ARBA00023157"/>
    </source>
</evidence>